<protein>
    <recommendedName>
        <fullName evidence="3">Sulfur carrier protein FdhD</fullName>
    </recommendedName>
</protein>
<keyword evidence="6" id="KW-1185">Reference proteome</keyword>
<dbReference type="PIRSF" id="PIRSF015626">
    <property type="entry name" value="FdhD"/>
    <property type="match status" value="1"/>
</dbReference>
<dbReference type="OrthoDB" id="3197277at2"/>
<feature type="region of interest" description="Disordered" evidence="4">
    <location>
        <begin position="1"/>
        <end position="24"/>
    </location>
</feature>
<proteinExistence type="inferred from homology"/>
<dbReference type="EMBL" id="LWQU01000139">
    <property type="protein sequence ID" value="OAN50484.1"/>
    <property type="molecule type" value="Genomic_DNA"/>
</dbReference>
<dbReference type="STRING" id="1437059.A6A05_12525"/>
<dbReference type="GO" id="GO:0006777">
    <property type="term" value="P:Mo-molybdopterin cofactor biosynthetic process"/>
    <property type="evidence" value="ECO:0007669"/>
    <property type="project" value="UniProtKB-UniRule"/>
</dbReference>
<evidence type="ECO:0000256" key="4">
    <source>
        <dbReference type="SAM" id="MobiDB-lite"/>
    </source>
</evidence>
<keyword evidence="2 3" id="KW-0501">Molybdenum cofactor biosynthesis</keyword>
<dbReference type="Pfam" id="PF02634">
    <property type="entry name" value="FdhD-NarQ"/>
    <property type="match status" value="1"/>
</dbReference>
<dbReference type="AlphaFoldDB" id="A0A178MRB1"/>
<dbReference type="Proteomes" id="UP000078543">
    <property type="component" value="Unassembled WGS sequence"/>
</dbReference>
<accession>A0A178MRB1</accession>
<feature type="active site" description="Cysteine persulfide intermediate" evidence="3">
    <location>
        <position position="128"/>
    </location>
</feature>
<dbReference type="SUPFAM" id="SSF53927">
    <property type="entry name" value="Cytidine deaminase-like"/>
    <property type="match status" value="1"/>
</dbReference>
<comment type="caution">
    <text evidence="5">The sequence shown here is derived from an EMBL/GenBank/DDBJ whole genome shotgun (WGS) entry which is preliminary data.</text>
</comment>
<comment type="subcellular location">
    <subcellularLocation>
        <location evidence="3">Cytoplasm</location>
    </subcellularLocation>
</comment>
<feature type="binding site" evidence="3">
    <location>
        <begin position="267"/>
        <end position="272"/>
    </location>
    <ligand>
        <name>Mo-bis(molybdopterin guanine dinucleotide)</name>
        <dbReference type="ChEBI" id="CHEBI:60539"/>
    </ligand>
</feature>
<evidence type="ECO:0000313" key="5">
    <source>
        <dbReference type="EMBL" id="OAN50484.1"/>
    </source>
</evidence>
<evidence type="ECO:0000256" key="3">
    <source>
        <dbReference type="HAMAP-Rule" id="MF_00187"/>
    </source>
</evidence>
<dbReference type="InterPro" id="IPR003786">
    <property type="entry name" value="FdhD"/>
</dbReference>
<evidence type="ECO:0000313" key="6">
    <source>
        <dbReference type="Proteomes" id="UP000078543"/>
    </source>
</evidence>
<name>A0A178MRB1_9PROT</name>
<dbReference type="PANTHER" id="PTHR30592">
    <property type="entry name" value="FORMATE DEHYDROGENASE"/>
    <property type="match status" value="1"/>
</dbReference>
<keyword evidence="5" id="KW-0808">Transferase</keyword>
<comment type="function">
    <text evidence="3">Required for formate dehydrogenase (FDH) activity. Acts as a sulfur carrier protein that transfers sulfur from IscS to the molybdenum cofactor prior to its insertion into FDH.</text>
</comment>
<sequence length="298" mass="32092">MIKTRIERPSQPPAHGPEQPAPTLASTDVERWADGRLEACQDWVAEEVPVSLDYNGLSHAVMLASPADLEDFAIGFSLTEGLVDHRRDITDIAIDTLERGIRIRLDITGRCFARLKERRRSLAGRTGCGLCGTDSLDQVFRDIQPVAADTCFQPDRLAVALNRLAARQSLQGMTGAAHAAGWIDALGQLHHVREDVGRHNALDKLIGALAQAGLDAGQGAMLVTSRASYEMVQKAAASGCGMLVAVSAPTALAIRTAHDLNVTLVGFARQGRHTVYSHAWRLAADGDARLPAERGEIR</sequence>
<dbReference type="GO" id="GO:0016783">
    <property type="term" value="F:sulfurtransferase activity"/>
    <property type="evidence" value="ECO:0007669"/>
    <property type="project" value="InterPro"/>
</dbReference>
<organism evidence="5 6">
    <name type="scientific">Magnetospirillum moscoviense</name>
    <dbReference type="NCBI Taxonomy" id="1437059"/>
    <lineage>
        <taxon>Bacteria</taxon>
        <taxon>Pseudomonadati</taxon>
        <taxon>Pseudomonadota</taxon>
        <taxon>Alphaproteobacteria</taxon>
        <taxon>Rhodospirillales</taxon>
        <taxon>Rhodospirillaceae</taxon>
        <taxon>Magnetospirillum</taxon>
    </lineage>
</organism>
<keyword evidence="1 3" id="KW-0963">Cytoplasm</keyword>
<dbReference type="Gene3D" id="3.10.20.10">
    <property type="match status" value="1"/>
</dbReference>
<evidence type="ECO:0000256" key="2">
    <source>
        <dbReference type="ARBA" id="ARBA00023150"/>
    </source>
</evidence>
<dbReference type="Gene3D" id="3.40.140.10">
    <property type="entry name" value="Cytidine Deaminase, domain 2"/>
    <property type="match status" value="1"/>
</dbReference>
<dbReference type="InterPro" id="IPR016193">
    <property type="entry name" value="Cytidine_deaminase-like"/>
</dbReference>
<dbReference type="GO" id="GO:0005737">
    <property type="term" value="C:cytoplasm"/>
    <property type="evidence" value="ECO:0007669"/>
    <property type="project" value="UniProtKB-SubCell"/>
</dbReference>
<dbReference type="GO" id="GO:0097163">
    <property type="term" value="F:sulfur carrier activity"/>
    <property type="evidence" value="ECO:0007669"/>
    <property type="project" value="UniProtKB-UniRule"/>
</dbReference>
<dbReference type="HAMAP" id="MF_00187">
    <property type="entry name" value="FdhD"/>
    <property type="match status" value="1"/>
</dbReference>
<reference evidence="5 6" key="1">
    <citation type="submission" date="2016-04" db="EMBL/GenBank/DDBJ databases">
        <title>Draft genome sequence of freshwater magnetotactic bacteria Magnetospirillum marisnigri SP-1 and Magnetospirillum moscoviense BB-1.</title>
        <authorList>
            <person name="Koziaeva V."/>
            <person name="Dziuba M.V."/>
            <person name="Ivanov T.M."/>
            <person name="Kuznetsov B."/>
            <person name="Grouzdev D.S."/>
        </authorList>
    </citation>
    <scope>NUCLEOTIDE SEQUENCE [LARGE SCALE GENOMIC DNA]</scope>
    <source>
        <strain evidence="5 6">BB-1</strain>
    </source>
</reference>
<comment type="similarity">
    <text evidence="3">Belongs to the FdhD family.</text>
</comment>
<dbReference type="RefSeq" id="WP_068500420.1">
    <property type="nucleotide sequence ID" value="NZ_LWQU01000139.1"/>
</dbReference>
<dbReference type="NCBIfam" id="TIGR00129">
    <property type="entry name" value="fdhD_narQ"/>
    <property type="match status" value="1"/>
</dbReference>
<evidence type="ECO:0000256" key="1">
    <source>
        <dbReference type="ARBA" id="ARBA00022490"/>
    </source>
</evidence>
<gene>
    <name evidence="3" type="primary">fdhD</name>
    <name evidence="5" type="ORF">A6A05_12525</name>
</gene>
<dbReference type="PANTHER" id="PTHR30592:SF1">
    <property type="entry name" value="SULFUR CARRIER PROTEIN FDHD"/>
    <property type="match status" value="1"/>
</dbReference>